<evidence type="ECO:0000313" key="1">
    <source>
        <dbReference type="EMBL" id="GEO40072.1"/>
    </source>
</evidence>
<dbReference type="InterPro" id="IPR029045">
    <property type="entry name" value="ClpP/crotonase-like_dom_sf"/>
</dbReference>
<dbReference type="Gene3D" id="3.90.226.10">
    <property type="entry name" value="2-enoyl-CoA Hydratase, Chain A, domain 1"/>
    <property type="match status" value="1"/>
</dbReference>
<protein>
    <recommendedName>
        <fullName evidence="3">Peptidase S14</fullName>
    </recommendedName>
</protein>
<dbReference type="SUPFAM" id="SSF52096">
    <property type="entry name" value="ClpP/crotonase"/>
    <property type="match status" value="1"/>
</dbReference>
<dbReference type="EMBL" id="BJYZ01000019">
    <property type="protein sequence ID" value="GEO40072.1"/>
    <property type="molecule type" value="Genomic_DNA"/>
</dbReference>
<dbReference type="RefSeq" id="WP_044432933.1">
    <property type="nucleotide sequence ID" value="NZ_BJYZ01000019.1"/>
</dbReference>
<name>A0A512DUC4_9PROT</name>
<accession>A0A512DUC4</accession>
<organism evidence="1 2">
    <name type="scientific">Skermanella aerolata</name>
    <dbReference type="NCBI Taxonomy" id="393310"/>
    <lineage>
        <taxon>Bacteria</taxon>
        <taxon>Pseudomonadati</taxon>
        <taxon>Pseudomonadota</taxon>
        <taxon>Alphaproteobacteria</taxon>
        <taxon>Rhodospirillales</taxon>
        <taxon>Azospirillaceae</taxon>
        <taxon>Skermanella</taxon>
    </lineage>
</organism>
<dbReference type="AlphaFoldDB" id="A0A512DUC4"/>
<comment type="caution">
    <text evidence="1">The sequence shown here is derived from an EMBL/GenBank/DDBJ whole genome shotgun (WGS) entry which is preliminary data.</text>
</comment>
<evidence type="ECO:0008006" key="3">
    <source>
        <dbReference type="Google" id="ProtNLM"/>
    </source>
</evidence>
<proteinExistence type="predicted"/>
<keyword evidence="2" id="KW-1185">Reference proteome</keyword>
<dbReference type="InterPro" id="IPR023562">
    <property type="entry name" value="ClpP/TepA"/>
</dbReference>
<dbReference type="OrthoDB" id="5936191at2"/>
<reference evidence="1 2" key="1">
    <citation type="submission" date="2019-07" db="EMBL/GenBank/DDBJ databases">
        <title>Whole genome shotgun sequence of Skermanella aerolata NBRC 106429.</title>
        <authorList>
            <person name="Hosoyama A."/>
            <person name="Uohara A."/>
            <person name="Ohji S."/>
            <person name="Ichikawa N."/>
        </authorList>
    </citation>
    <scope>NUCLEOTIDE SEQUENCE [LARGE SCALE GENOMIC DNA]</scope>
    <source>
        <strain evidence="1 2">NBRC 106429</strain>
    </source>
</reference>
<gene>
    <name evidence="1" type="ORF">SAE02_42200</name>
</gene>
<dbReference type="Pfam" id="PF00574">
    <property type="entry name" value="CLP_protease"/>
    <property type="match status" value="1"/>
</dbReference>
<sequence length="208" mass="22294">MPLLSPCRFGIAAALLAFLSGCDLLHSALFIPRDFPPPQVTQTDRWLVIDGIVVSDLVLLVRSMPDSVKLVILDSPGGLAGAGDAVAQEFRRRGITAYVPADSICYSACALMLAGAITRIVHPTARLMIHAGMVSDDVPTSQIYDLLVGANARMVRRFIEYGVDANFVRETVRLPRKKPERILMAEEAVAVGLATGIGILPEGDAAIE</sequence>
<evidence type="ECO:0000313" key="2">
    <source>
        <dbReference type="Proteomes" id="UP000321523"/>
    </source>
</evidence>
<dbReference type="Proteomes" id="UP000321523">
    <property type="component" value="Unassembled WGS sequence"/>
</dbReference>